<evidence type="ECO:0000256" key="1">
    <source>
        <dbReference type="SAM" id="Phobius"/>
    </source>
</evidence>
<feature type="transmembrane region" description="Helical" evidence="1">
    <location>
        <begin position="96"/>
        <end position="118"/>
    </location>
</feature>
<dbReference type="Proteomes" id="UP000751190">
    <property type="component" value="Unassembled WGS sequence"/>
</dbReference>
<evidence type="ECO:0000313" key="2">
    <source>
        <dbReference type="EMBL" id="KAG8462764.1"/>
    </source>
</evidence>
<organism evidence="2 3">
    <name type="scientific">Diacronema lutheri</name>
    <name type="common">Unicellular marine alga</name>
    <name type="synonym">Monochrysis lutheri</name>
    <dbReference type="NCBI Taxonomy" id="2081491"/>
    <lineage>
        <taxon>Eukaryota</taxon>
        <taxon>Haptista</taxon>
        <taxon>Haptophyta</taxon>
        <taxon>Pavlovophyceae</taxon>
        <taxon>Pavlovales</taxon>
        <taxon>Pavlovaceae</taxon>
        <taxon>Diacronema</taxon>
    </lineage>
</organism>
<feature type="transmembrane region" description="Helical" evidence="1">
    <location>
        <begin position="124"/>
        <end position="146"/>
    </location>
</feature>
<sequence length="147" mass="15719">MGRTTSTAGTAHQNEPTGARALLQVFIAWCFCGIGYGLMLFFYRPQSATGWGTSFVFQQFVAIVMAVPGCFLSAVQSVRSLRAINKGDTRTLFATAIFLGIHTIVFTATTSVLLARTLRSPPVVIASSVHLAVQLPVAIAVIITLVQ</sequence>
<dbReference type="AlphaFoldDB" id="A0A8J5XE13"/>
<evidence type="ECO:0000313" key="3">
    <source>
        <dbReference type="Proteomes" id="UP000751190"/>
    </source>
</evidence>
<dbReference type="OrthoDB" id="10511206at2759"/>
<keyword evidence="1" id="KW-1133">Transmembrane helix</keyword>
<feature type="transmembrane region" description="Helical" evidence="1">
    <location>
        <begin position="55"/>
        <end position="75"/>
    </location>
</feature>
<protein>
    <submittedName>
        <fullName evidence="2">Uncharacterized protein</fullName>
    </submittedName>
</protein>
<accession>A0A8J5XE13</accession>
<gene>
    <name evidence="2" type="ORF">KFE25_004740</name>
</gene>
<comment type="caution">
    <text evidence="2">The sequence shown here is derived from an EMBL/GenBank/DDBJ whole genome shotgun (WGS) entry which is preliminary data.</text>
</comment>
<feature type="transmembrane region" description="Helical" evidence="1">
    <location>
        <begin position="21"/>
        <end position="43"/>
    </location>
</feature>
<dbReference type="EMBL" id="JAGTXO010000019">
    <property type="protein sequence ID" value="KAG8462764.1"/>
    <property type="molecule type" value="Genomic_DNA"/>
</dbReference>
<proteinExistence type="predicted"/>
<keyword evidence="1" id="KW-0812">Transmembrane</keyword>
<reference evidence="2" key="1">
    <citation type="submission" date="2021-05" db="EMBL/GenBank/DDBJ databases">
        <title>The genome of the haptophyte Pavlova lutheri (Diacronema luteri, Pavlovales) - a model for lipid biosynthesis in eukaryotic algae.</title>
        <authorList>
            <person name="Hulatt C.J."/>
            <person name="Posewitz M.C."/>
        </authorList>
    </citation>
    <scope>NUCLEOTIDE SEQUENCE</scope>
    <source>
        <strain evidence="2">NIVA-4/92</strain>
    </source>
</reference>
<name>A0A8J5XE13_DIALT</name>
<keyword evidence="1" id="KW-0472">Membrane</keyword>
<keyword evidence="3" id="KW-1185">Reference proteome</keyword>